<feature type="domain" description="RCK N-terminal" evidence="10">
    <location>
        <begin position="179"/>
        <end position="319"/>
    </location>
</feature>
<keyword evidence="6" id="KW-0406">Ion transport</keyword>
<dbReference type="AlphaFoldDB" id="A0A7H0HLV2"/>
<feature type="compositionally biased region" description="Pro residues" evidence="8">
    <location>
        <begin position="1"/>
        <end position="10"/>
    </location>
</feature>
<dbReference type="Proteomes" id="UP000516230">
    <property type="component" value="Chromosome"/>
</dbReference>
<keyword evidence="11" id="KW-0449">Lipoprotein</keyword>
<evidence type="ECO:0000256" key="4">
    <source>
        <dbReference type="ARBA" id="ARBA00022692"/>
    </source>
</evidence>
<comment type="similarity">
    <text evidence="2">Belongs to the castor/pollux (TC 1.A.1.23) family.</text>
</comment>
<evidence type="ECO:0000313" key="12">
    <source>
        <dbReference type="Proteomes" id="UP000516230"/>
    </source>
</evidence>
<evidence type="ECO:0000256" key="5">
    <source>
        <dbReference type="ARBA" id="ARBA00022989"/>
    </source>
</evidence>
<dbReference type="InterPro" id="IPR044849">
    <property type="entry name" value="CASTOR/POLLUX/SYM8-like"/>
</dbReference>
<dbReference type="Pfam" id="PF06241">
    <property type="entry name" value="Castor_Poll_mid"/>
    <property type="match status" value="1"/>
</dbReference>
<dbReference type="PANTHER" id="PTHR31563:SF10">
    <property type="entry name" value="ION CHANNEL POLLUX-RELATED"/>
    <property type="match status" value="1"/>
</dbReference>
<comment type="subcellular location">
    <subcellularLocation>
        <location evidence="1">Endomembrane system</location>
        <topology evidence="1">Multi-pass membrane protein</topology>
    </subcellularLocation>
</comment>
<evidence type="ECO:0000256" key="3">
    <source>
        <dbReference type="ARBA" id="ARBA00022448"/>
    </source>
</evidence>
<evidence type="ECO:0000256" key="7">
    <source>
        <dbReference type="ARBA" id="ARBA00023136"/>
    </source>
</evidence>
<dbReference type="EMBL" id="CP060825">
    <property type="protein sequence ID" value="QNP61518.1"/>
    <property type="molecule type" value="Genomic_DNA"/>
</dbReference>
<dbReference type="PANTHER" id="PTHR31563">
    <property type="entry name" value="ION CHANNEL POLLUX-RELATED"/>
    <property type="match status" value="1"/>
</dbReference>
<reference evidence="11 12" key="1">
    <citation type="submission" date="2020-08" db="EMBL/GenBank/DDBJ databases">
        <title>A novel species.</title>
        <authorList>
            <person name="Gao J."/>
        </authorList>
    </citation>
    <scope>NUCLEOTIDE SEQUENCE [LARGE SCALE GENOMIC DNA]</scope>
    <source>
        <strain evidence="11 12">CRPJ-33</strain>
    </source>
</reference>
<proteinExistence type="inferred from homology"/>
<dbReference type="PROSITE" id="PS51201">
    <property type="entry name" value="RCK_N"/>
    <property type="match status" value="1"/>
</dbReference>
<evidence type="ECO:0000256" key="1">
    <source>
        <dbReference type="ARBA" id="ARBA00004127"/>
    </source>
</evidence>
<organism evidence="11 12">
    <name type="scientific">Streptomyces genisteinicus</name>
    <dbReference type="NCBI Taxonomy" id="2768068"/>
    <lineage>
        <taxon>Bacteria</taxon>
        <taxon>Bacillati</taxon>
        <taxon>Actinomycetota</taxon>
        <taxon>Actinomycetes</taxon>
        <taxon>Kitasatosporales</taxon>
        <taxon>Streptomycetaceae</taxon>
        <taxon>Streptomyces</taxon>
    </lineage>
</organism>
<accession>A0A7H0HLV2</accession>
<dbReference type="GO" id="GO:0006813">
    <property type="term" value="P:potassium ion transport"/>
    <property type="evidence" value="ECO:0007669"/>
    <property type="project" value="InterPro"/>
</dbReference>
<evidence type="ECO:0000256" key="2">
    <source>
        <dbReference type="ARBA" id="ARBA00008577"/>
    </source>
</evidence>
<dbReference type="Gene3D" id="3.40.50.720">
    <property type="entry name" value="NAD(P)-binding Rossmann-like Domain"/>
    <property type="match status" value="2"/>
</dbReference>
<keyword evidence="4 9" id="KW-0812">Transmembrane</keyword>
<feature type="region of interest" description="Disordered" evidence="8">
    <location>
        <begin position="1"/>
        <end position="57"/>
    </location>
</feature>
<gene>
    <name evidence="11" type="ORF">IAG43_00320</name>
</gene>
<keyword evidence="7 9" id="KW-0472">Membrane</keyword>
<dbReference type="InterPro" id="IPR010420">
    <property type="entry name" value="CASTOR/POLLUX/SYM8_dom"/>
</dbReference>
<keyword evidence="5 9" id="KW-1133">Transmembrane helix</keyword>
<evidence type="ECO:0000259" key="10">
    <source>
        <dbReference type="PROSITE" id="PS51201"/>
    </source>
</evidence>
<evidence type="ECO:0000256" key="6">
    <source>
        <dbReference type="ARBA" id="ARBA00023065"/>
    </source>
</evidence>
<dbReference type="KEGG" id="sgj:IAG43_00320"/>
<protein>
    <submittedName>
        <fullName evidence="11">NAD-binding lipoprotein</fullName>
    </submittedName>
</protein>
<dbReference type="InterPro" id="IPR003148">
    <property type="entry name" value="RCK_N"/>
</dbReference>
<feature type="transmembrane region" description="Helical" evidence="9">
    <location>
        <begin position="137"/>
        <end position="162"/>
    </location>
</feature>
<keyword evidence="12" id="KW-1185">Reference proteome</keyword>
<keyword evidence="3" id="KW-0813">Transport</keyword>
<evidence type="ECO:0000256" key="9">
    <source>
        <dbReference type="SAM" id="Phobius"/>
    </source>
</evidence>
<evidence type="ECO:0000256" key="8">
    <source>
        <dbReference type="SAM" id="MobiDB-lite"/>
    </source>
</evidence>
<evidence type="ECO:0000313" key="11">
    <source>
        <dbReference type="EMBL" id="QNP61518.1"/>
    </source>
</evidence>
<dbReference type="GO" id="GO:0012505">
    <property type="term" value="C:endomembrane system"/>
    <property type="evidence" value="ECO:0007669"/>
    <property type="project" value="UniProtKB-SubCell"/>
</dbReference>
<feature type="transmembrane region" description="Helical" evidence="9">
    <location>
        <begin position="80"/>
        <end position="101"/>
    </location>
</feature>
<name>A0A7H0HLV2_9ACTN</name>
<sequence>MRPGIAPPRPPARHAAGVRNEGDRAVPRQRATTPGRHRPTPRPTAPRPAAARPRSGVRGAVEARVRYWFDTTLARGTAALVGWLALACLVVVVPVSALLVWTDRGAPVATGSKIAAVWRSTGQTMRLGGEVGPPLRVALSVLLALVALFYVSTLVSLITAGITDRLIALRRGHSTVLERGHTVVLGWSEQTHTVVAELVAAQGGRRPGIVAVLADRDPAEMEEELRSGIGCTGRVRLVVRSGRPTDPAALARVSPATAGSVLVLPRDDPAGDAEVVKTLLSLRAVVGEDRDLPVVAAVRDDRCLAAARLAGGPGATVLEIDDVSARLLVQCARRPGLSLVHRELLDFAGDEFHTVREPALAGRTFREAAAACPVSSAVGVAHADGGLTLGPPAALRLADGDELVVIARDREATRPAPVAAPYDPTAVAGERPHRAPAPRRLVLLGWNRRAGRIVEQLARATPPGSSLEVVTERRAATVAALRAAGRRAGGGLEVVLREGDPTLRETVDGLDLAGCHGVIVIGPDRPPGLDDPDDRTLVTLLHLRARERATGTRVHVVTELTDDRNRLIAPVPPGADVVVSGTLTGLLMTQISQNPRLAAVFEELTGPGGSTIRLLPAGDLVRTGLPVSFATVVEAASRRGACAIGYRSAARAGQAPGHGVRINPPKVYARVWEDADQVIVLAPEESAPAAPVHAAGADSV</sequence>